<reference evidence="11" key="1">
    <citation type="submission" date="2015-08" db="EMBL/GenBank/DDBJ databases">
        <authorList>
            <person name="Babu N.S."/>
            <person name="Beckwith C.J."/>
            <person name="Beseler K.G."/>
            <person name="Brison A."/>
            <person name="Carone J.V."/>
            <person name="Caskin T.P."/>
            <person name="Diamond M."/>
            <person name="Durham M.E."/>
            <person name="Foxe J.M."/>
            <person name="Go M."/>
            <person name="Henderson B.A."/>
            <person name="Jones I.B."/>
            <person name="McGettigan J.A."/>
            <person name="Micheletti S.J."/>
            <person name="Nasrallah M.E."/>
            <person name="Ortiz D."/>
            <person name="Piller C.R."/>
            <person name="Privatt S.R."/>
            <person name="Schneider S.L."/>
            <person name="Sharp S."/>
            <person name="Smith T.C."/>
            <person name="Stanton J.D."/>
            <person name="Ullery H.E."/>
            <person name="Wilson R.J."/>
            <person name="Serrano M.G."/>
            <person name="Buck G."/>
            <person name="Lee V."/>
            <person name="Wang Y."/>
            <person name="Carvalho R."/>
            <person name="Voegtly L."/>
            <person name="Shi R."/>
            <person name="Duckworth R."/>
            <person name="Johnson A."/>
            <person name="Loviza R."/>
            <person name="Walstead R."/>
            <person name="Shah Z."/>
            <person name="Kiflezghi M."/>
            <person name="Wade K."/>
            <person name="Ball S.L."/>
            <person name="Bradley K.W."/>
            <person name="Asai D.J."/>
            <person name="Bowman C.A."/>
            <person name="Russell D.A."/>
            <person name="Pope W.H."/>
            <person name="Jacobs-Sera D."/>
            <person name="Hendrix R.W."/>
            <person name="Hatfull G.F."/>
        </authorList>
    </citation>
    <scope>NUCLEOTIDE SEQUENCE [LARGE SCALE GENOMIC DNA]</scope>
    <source>
        <strain evidence="11">JCM 19170</strain>
    </source>
</reference>
<feature type="binding site" evidence="7 8">
    <location>
        <position position="17"/>
    </location>
    <ligand>
        <name>S-adenosyl-L-methionine</name>
        <dbReference type="ChEBI" id="CHEBI:59789"/>
    </ligand>
</feature>
<dbReference type="InterPro" id="IPR001737">
    <property type="entry name" value="KsgA/Erm"/>
</dbReference>
<comment type="subcellular location">
    <subcellularLocation>
        <location evidence="7">Cytoplasm</location>
    </subcellularLocation>
</comment>
<dbReference type="CDD" id="cd02440">
    <property type="entry name" value="AdoMet_MTases"/>
    <property type="match status" value="1"/>
</dbReference>
<dbReference type="PROSITE" id="PS51689">
    <property type="entry name" value="SAM_RNA_A_N6_MT"/>
    <property type="match status" value="1"/>
</dbReference>
<feature type="binding site" evidence="7 8">
    <location>
        <position position="19"/>
    </location>
    <ligand>
        <name>S-adenosyl-L-methionine</name>
        <dbReference type="ChEBI" id="CHEBI:59789"/>
    </ligand>
</feature>
<keyword evidence="5 7" id="KW-0949">S-adenosyl-L-methionine</keyword>
<dbReference type="HAMAP" id="MF_00607">
    <property type="entry name" value="16SrRNA_methyltr_A"/>
    <property type="match status" value="1"/>
</dbReference>
<keyword evidence="2 7" id="KW-0698">rRNA processing</keyword>
<dbReference type="PANTHER" id="PTHR11727">
    <property type="entry name" value="DIMETHYLADENOSINE TRANSFERASE"/>
    <property type="match status" value="1"/>
</dbReference>
<evidence type="ECO:0000256" key="6">
    <source>
        <dbReference type="ARBA" id="ARBA00022884"/>
    </source>
</evidence>
<evidence type="ECO:0000313" key="11">
    <source>
        <dbReference type="Proteomes" id="UP000182108"/>
    </source>
</evidence>
<dbReference type="InterPro" id="IPR020598">
    <property type="entry name" value="rRNA_Ade_methylase_Trfase_N"/>
</dbReference>
<comment type="similarity">
    <text evidence="7">Belongs to the class I-like SAM-binding methyltransferase superfamily. rRNA adenine N(6)-methyltransferase family. RsmA subfamily.</text>
</comment>
<keyword evidence="4 7" id="KW-0808">Transferase</keyword>
<feature type="binding site" evidence="7 8">
    <location>
        <position position="107"/>
    </location>
    <ligand>
        <name>S-adenosyl-L-methionine</name>
        <dbReference type="ChEBI" id="CHEBI:59789"/>
    </ligand>
</feature>
<keyword evidence="3 7" id="KW-0489">Methyltransferase</keyword>
<feature type="binding site" evidence="7 8">
    <location>
        <position position="44"/>
    </location>
    <ligand>
        <name>S-adenosyl-L-methionine</name>
        <dbReference type="ChEBI" id="CHEBI:59789"/>
    </ligand>
</feature>
<name>A0A0K6IRE2_9PROT</name>
<gene>
    <name evidence="7" type="primary">rsmA</name>
    <name evidence="7" type="synonym">ksgA</name>
    <name evidence="10" type="ORF">Ga0061068_10281</name>
</gene>
<keyword evidence="11" id="KW-1185">Reference proteome</keyword>
<evidence type="ECO:0000256" key="1">
    <source>
        <dbReference type="ARBA" id="ARBA00022490"/>
    </source>
</evidence>
<comment type="catalytic activity">
    <reaction evidence="7">
        <text>adenosine(1518)/adenosine(1519) in 16S rRNA + 4 S-adenosyl-L-methionine = N(6)-dimethyladenosine(1518)/N(6)-dimethyladenosine(1519) in 16S rRNA + 4 S-adenosyl-L-homocysteine + 4 H(+)</text>
        <dbReference type="Rhea" id="RHEA:19609"/>
        <dbReference type="Rhea" id="RHEA-COMP:10232"/>
        <dbReference type="Rhea" id="RHEA-COMP:10233"/>
        <dbReference type="ChEBI" id="CHEBI:15378"/>
        <dbReference type="ChEBI" id="CHEBI:57856"/>
        <dbReference type="ChEBI" id="CHEBI:59789"/>
        <dbReference type="ChEBI" id="CHEBI:74411"/>
        <dbReference type="ChEBI" id="CHEBI:74493"/>
        <dbReference type="EC" id="2.1.1.182"/>
    </reaction>
</comment>
<evidence type="ECO:0000259" key="9">
    <source>
        <dbReference type="SMART" id="SM00650"/>
    </source>
</evidence>
<protein>
    <recommendedName>
        <fullName evidence="7">Ribosomal RNA small subunit methyltransferase A</fullName>
        <ecNumber evidence="7">2.1.1.182</ecNumber>
    </recommendedName>
    <alternativeName>
        <fullName evidence="7">16S rRNA (adenine(1518)-N(6)/adenine(1519)-N(6))-dimethyltransferase</fullName>
    </alternativeName>
    <alternativeName>
        <fullName evidence="7">16S rRNA dimethyladenosine transferase</fullName>
    </alternativeName>
    <alternativeName>
        <fullName evidence="7">16S rRNA dimethylase</fullName>
    </alternativeName>
    <alternativeName>
        <fullName evidence="7">S-adenosylmethionine-6-N', N'-adenosyl(rRNA) dimethyltransferase</fullName>
    </alternativeName>
</protein>
<dbReference type="GO" id="GO:0052908">
    <property type="term" value="F:16S rRNA (adenine(1518)-N(6)/adenine(1519)-N(6))-dimethyltransferase activity"/>
    <property type="evidence" value="ECO:0007669"/>
    <property type="project" value="UniProtKB-EC"/>
</dbReference>
<dbReference type="Gene3D" id="3.40.50.150">
    <property type="entry name" value="Vaccinia Virus protein VP39"/>
    <property type="match status" value="1"/>
</dbReference>
<dbReference type="InterPro" id="IPR023165">
    <property type="entry name" value="rRNA_Ade_diMease-like_C"/>
</dbReference>
<dbReference type="InterPro" id="IPR011530">
    <property type="entry name" value="rRNA_adenine_dimethylase"/>
</dbReference>
<feature type="domain" description="Ribosomal RNA adenine methylase transferase N-terminal" evidence="9">
    <location>
        <begin position="24"/>
        <end position="192"/>
    </location>
</feature>
<dbReference type="PANTHER" id="PTHR11727:SF7">
    <property type="entry name" value="DIMETHYLADENOSINE TRANSFERASE-RELATED"/>
    <property type="match status" value="1"/>
</dbReference>
<dbReference type="SUPFAM" id="SSF53335">
    <property type="entry name" value="S-adenosyl-L-methionine-dependent methyltransferases"/>
    <property type="match status" value="1"/>
</dbReference>
<evidence type="ECO:0000256" key="5">
    <source>
        <dbReference type="ARBA" id="ARBA00022691"/>
    </source>
</evidence>
<comment type="function">
    <text evidence="7">Specifically dimethylates two adjacent adenosines (A1518 and A1519) in the loop of a conserved hairpin near the 3'-end of 16S rRNA in the 30S particle. May play a critical role in biogenesis of 30S subunits.</text>
</comment>
<dbReference type="Pfam" id="PF00398">
    <property type="entry name" value="RrnaAD"/>
    <property type="match status" value="1"/>
</dbReference>
<dbReference type="InterPro" id="IPR029063">
    <property type="entry name" value="SAM-dependent_MTases_sf"/>
</dbReference>
<dbReference type="OrthoDB" id="9814755at2"/>
<keyword evidence="6 7" id="KW-0694">RNA-binding</keyword>
<evidence type="ECO:0000256" key="3">
    <source>
        <dbReference type="ARBA" id="ARBA00022603"/>
    </source>
</evidence>
<evidence type="ECO:0000256" key="2">
    <source>
        <dbReference type="ARBA" id="ARBA00022552"/>
    </source>
</evidence>
<evidence type="ECO:0000256" key="4">
    <source>
        <dbReference type="ARBA" id="ARBA00022679"/>
    </source>
</evidence>
<dbReference type="GO" id="GO:0003723">
    <property type="term" value="F:RNA binding"/>
    <property type="evidence" value="ECO:0007669"/>
    <property type="project" value="UniProtKB-UniRule"/>
</dbReference>
<dbReference type="RefSeq" id="WP_055422806.1">
    <property type="nucleotide sequence ID" value="NZ_CYHH01000002.1"/>
</dbReference>
<dbReference type="GO" id="GO:0005829">
    <property type="term" value="C:cytosol"/>
    <property type="evidence" value="ECO:0007669"/>
    <property type="project" value="TreeGrafter"/>
</dbReference>
<dbReference type="Gene3D" id="1.10.8.100">
    <property type="entry name" value="Ribosomal RNA adenine dimethylase-like, domain 2"/>
    <property type="match status" value="1"/>
</dbReference>
<dbReference type="FunFam" id="1.10.8.100:FF:000001">
    <property type="entry name" value="Ribosomal RNA small subunit methyltransferase A"/>
    <property type="match status" value="1"/>
</dbReference>
<evidence type="ECO:0000313" key="10">
    <source>
        <dbReference type="EMBL" id="CUB05653.1"/>
    </source>
</evidence>
<feature type="binding site" evidence="7 8">
    <location>
        <position position="65"/>
    </location>
    <ligand>
        <name>S-adenosyl-L-methionine</name>
        <dbReference type="ChEBI" id="CHEBI:59789"/>
    </ligand>
</feature>
<evidence type="ECO:0000256" key="7">
    <source>
        <dbReference type="HAMAP-Rule" id="MF_00607"/>
    </source>
</evidence>
<dbReference type="PROSITE" id="PS01131">
    <property type="entry name" value="RRNA_A_DIMETH"/>
    <property type="match status" value="1"/>
</dbReference>
<sequence>MSAEVQGHRARKRFGQNFLRDPNIIRRIVAAIDPKPGEHLVEIGPGLGALTEPLINAAGHLTAIELDRDLAARLRERFPEERLRLIEGDALRFDFATLPAPLRVVGNLPYNVSTPLLFHLAGYADRIKDMTFMLQKEVVERMAAEPGSAAYGRLSVMLQLRFAVRKCFDVPPGAFVPVPKVTSSIVRLTPLPRGRYEVDDFPTFARVVAAAFNQRRKTLRNALKALASAEIFSRTGIDACLRAEMLSVADFVRLANALSREKPETSAD</sequence>
<dbReference type="EMBL" id="CYHH01000002">
    <property type="protein sequence ID" value="CUB05653.1"/>
    <property type="molecule type" value="Genomic_DNA"/>
</dbReference>
<accession>A0A0K6IRE2</accession>
<dbReference type="EC" id="2.1.1.182" evidence="7"/>
<proteinExistence type="inferred from homology"/>
<evidence type="ECO:0000256" key="8">
    <source>
        <dbReference type="PROSITE-ProRule" id="PRU01026"/>
    </source>
</evidence>
<feature type="binding site" evidence="7 8">
    <location>
        <position position="89"/>
    </location>
    <ligand>
        <name>S-adenosyl-L-methionine</name>
        <dbReference type="ChEBI" id="CHEBI:59789"/>
    </ligand>
</feature>
<dbReference type="SMART" id="SM00650">
    <property type="entry name" value="rADc"/>
    <property type="match status" value="1"/>
</dbReference>
<keyword evidence="1 7" id="KW-0963">Cytoplasm</keyword>
<dbReference type="NCBIfam" id="TIGR00755">
    <property type="entry name" value="ksgA"/>
    <property type="match status" value="1"/>
</dbReference>
<dbReference type="InterPro" id="IPR020596">
    <property type="entry name" value="rRNA_Ade_Mease_Trfase_CS"/>
</dbReference>
<organism evidence="10 11">
    <name type="scientific">Tepidiphilus thermophilus</name>
    <dbReference type="NCBI Taxonomy" id="876478"/>
    <lineage>
        <taxon>Bacteria</taxon>
        <taxon>Pseudomonadati</taxon>
        <taxon>Pseudomonadota</taxon>
        <taxon>Hydrogenophilia</taxon>
        <taxon>Hydrogenophilales</taxon>
        <taxon>Hydrogenophilaceae</taxon>
        <taxon>Tepidiphilus</taxon>
    </lineage>
</organism>
<dbReference type="Proteomes" id="UP000182108">
    <property type="component" value="Unassembled WGS sequence"/>
</dbReference>
<dbReference type="AlphaFoldDB" id="A0A0K6IRE2"/>